<evidence type="ECO:0000313" key="2">
    <source>
        <dbReference type="EMBL" id="PZQ47879.1"/>
    </source>
</evidence>
<sequence>MKTCRLALISFCGLSTLALVACGEGYEMVQVRNQVPYTEERTAGPGVAYVRAHLMPEKTVVLPDPILTPQLQSAEPLFEGKVQKK</sequence>
<name>A0A2W5N6E6_9BACT</name>
<feature type="signal peptide" evidence="1">
    <location>
        <begin position="1"/>
        <end position="20"/>
    </location>
</feature>
<reference evidence="2 3" key="1">
    <citation type="submission" date="2017-08" db="EMBL/GenBank/DDBJ databases">
        <title>Infants hospitalized years apart are colonized by the same room-sourced microbial strains.</title>
        <authorList>
            <person name="Brooks B."/>
            <person name="Olm M.R."/>
            <person name="Firek B.A."/>
            <person name="Baker R."/>
            <person name="Thomas B.C."/>
            <person name="Morowitz M.J."/>
            <person name="Banfield J.F."/>
        </authorList>
    </citation>
    <scope>NUCLEOTIDE SEQUENCE [LARGE SCALE GENOMIC DNA]</scope>
    <source>
        <strain evidence="2">S2_005_002_R2_29</strain>
    </source>
</reference>
<gene>
    <name evidence="2" type="ORF">DI551_02640</name>
</gene>
<accession>A0A2W5N6E6</accession>
<dbReference type="EMBL" id="QFQB01000009">
    <property type="protein sequence ID" value="PZQ47879.1"/>
    <property type="molecule type" value="Genomic_DNA"/>
</dbReference>
<keyword evidence="1" id="KW-0732">Signal</keyword>
<comment type="caution">
    <text evidence="2">The sequence shown here is derived from an EMBL/GenBank/DDBJ whole genome shotgun (WGS) entry which is preliminary data.</text>
</comment>
<dbReference type="AlphaFoldDB" id="A0A2W5N6E6"/>
<protein>
    <recommendedName>
        <fullName evidence="4">Lipoprotein</fullName>
    </recommendedName>
</protein>
<proteinExistence type="predicted"/>
<evidence type="ECO:0000313" key="3">
    <source>
        <dbReference type="Proteomes" id="UP000249417"/>
    </source>
</evidence>
<evidence type="ECO:0008006" key="4">
    <source>
        <dbReference type="Google" id="ProtNLM"/>
    </source>
</evidence>
<feature type="chain" id="PRO_5016165383" description="Lipoprotein" evidence="1">
    <location>
        <begin position="21"/>
        <end position="85"/>
    </location>
</feature>
<dbReference type="PROSITE" id="PS51257">
    <property type="entry name" value="PROKAR_LIPOPROTEIN"/>
    <property type="match status" value="1"/>
</dbReference>
<organism evidence="2 3">
    <name type="scientific">Micavibrio aeruginosavorus</name>
    <dbReference type="NCBI Taxonomy" id="349221"/>
    <lineage>
        <taxon>Bacteria</taxon>
        <taxon>Pseudomonadati</taxon>
        <taxon>Bdellovibrionota</taxon>
        <taxon>Bdellovibrionia</taxon>
        <taxon>Bdellovibrionales</taxon>
        <taxon>Pseudobdellovibrionaceae</taxon>
        <taxon>Micavibrio</taxon>
    </lineage>
</organism>
<evidence type="ECO:0000256" key="1">
    <source>
        <dbReference type="SAM" id="SignalP"/>
    </source>
</evidence>
<dbReference type="Proteomes" id="UP000249417">
    <property type="component" value="Unassembled WGS sequence"/>
</dbReference>